<dbReference type="EMBL" id="JBEPMJ010000002">
    <property type="protein sequence ID" value="MET3749215.1"/>
    <property type="molecule type" value="Genomic_DNA"/>
</dbReference>
<comment type="caution">
    <text evidence="1">The sequence shown here is derived from an EMBL/GenBank/DDBJ whole genome shotgun (WGS) entry which is preliminary data.</text>
</comment>
<protein>
    <submittedName>
        <fullName evidence="1">Uncharacterized protein</fullName>
    </submittedName>
</protein>
<keyword evidence="2" id="KW-1185">Reference proteome</keyword>
<name>A0ABV2LYD2_9FIRM</name>
<evidence type="ECO:0000313" key="1">
    <source>
        <dbReference type="EMBL" id="MET3749215.1"/>
    </source>
</evidence>
<proteinExistence type="predicted"/>
<evidence type="ECO:0000313" key="2">
    <source>
        <dbReference type="Proteomes" id="UP001549106"/>
    </source>
</evidence>
<sequence length="35" mass="3927">MKKALKEKMTGNYVMEVSDMADTEIRLTQMSTTSG</sequence>
<gene>
    <name evidence="1" type="ORF">ABID24_000438</name>
</gene>
<accession>A0ABV2LYD2</accession>
<dbReference type="Proteomes" id="UP001549106">
    <property type="component" value="Unassembled WGS sequence"/>
</dbReference>
<organism evidence="1 2">
    <name type="scientific">Blautia caecimuris</name>
    <dbReference type="NCBI Taxonomy" id="1796615"/>
    <lineage>
        <taxon>Bacteria</taxon>
        <taxon>Bacillati</taxon>
        <taxon>Bacillota</taxon>
        <taxon>Clostridia</taxon>
        <taxon>Lachnospirales</taxon>
        <taxon>Lachnospiraceae</taxon>
        <taxon>Blautia</taxon>
    </lineage>
</organism>
<reference evidence="1 2" key="1">
    <citation type="submission" date="2024-06" db="EMBL/GenBank/DDBJ databases">
        <title>Genomic Encyclopedia of Type Strains, Phase IV (KMG-IV): sequencing the most valuable type-strain genomes for metagenomic binning, comparative biology and taxonomic classification.</title>
        <authorList>
            <person name="Goeker M."/>
        </authorList>
    </citation>
    <scope>NUCLEOTIDE SEQUENCE [LARGE SCALE GENOMIC DNA]</scope>
    <source>
        <strain evidence="1 2">DSM 29492</strain>
    </source>
</reference>